<sequence>MQGSLRRGNNFGVCISIKEPSKTLGPWTVIQARKCQPIWPGQSSIHFAAAFLSELLRLFFQARRVVRIALETRPQRRKLRGQPRF</sequence>
<keyword evidence="2" id="KW-1185">Reference proteome</keyword>
<organism evidence="1 2">
    <name type="scientific">Synaphobranchus kaupii</name>
    <name type="common">Kaup's arrowtooth eel</name>
    <dbReference type="NCBI Taxonomy" id="118154"/>
    <lineage>
        <taxon>Eukaryota</taxon>
        <taxon>Metazoa</taxon>
        <taxon>Chordata</taxon>
        <taxon>Craniata</taxon>
        <taxon>Vertebrata</taxon>
        <taxon>Euteleostomi</taxon>
        <taxon>Actinopterygii</taxon>
        <taxon>Neopterygii</taxon>
        <taxon>Teleostei</taxon>
        <taxon>Anguilliformes</taxon>
        <taxon>Synaphobranchidae</taxon>
        <taxon>Synaphobranchus</taxon>
    </lineage>
</organism>
<gene>
    <name evidence="1" type="ORF">SKAU_G00082840</name>
</gene>
<dbReference type="EMBL" id="JAINUF010000003">
    <property type="protein sequence ID" value="KAJ8368256.1"/>
    <property type="molecule type" value="Genomic_DNA"/>
</dbReference>
<dbReference type="AlphaFoldDB" id="A0A9Q1FW23"/>
<evidence type="ECO:0000313" key="2">
    <source>
        <dbReference type="Proteomes" id="UP001152622"/>
    </source>
</evidence>
<accession>A0A9Q1FW23</accession>
<dbReference type="Proteomes" id="UP001152622">
    <property type="component" value="Chromosome 3"/>
</dbReference>
<protein>
    <submittedName>
        <fullName evidence="1">Uncharacterized protein</fullName>
    </submittedName>
</protein>
<proteinExistence type="predicted"/>
<comment type="caution">
    <text evidence="1">The sequence shown here is derived from an EMBL/GenBank/DDBJ whole genome shotgun (WGS) entry which is preliminary data.</text>
</comment>
<evidence type="ECO:0000313" key="1">
    <source>
        <dbReference type="EMBL" id="KAJ8368256.1"/>
    </source>
</evidence>
<name>A0A9Q1FW23_SYNKA</name>
<reference evidence="1" key="1">
    <citation type="journal article" date="2023" name="Science">
        <title>Genome structures resolve the early diversification of teleost fishes.</title>
        <authorList>
            <person name="Parey E."/>
            <person name="Louis A."/>
            <person name="Montfort J."/>
            <person name="Bouchez O."/>
            <person name="Roques C."/>
            <person name="Iampietro C."/>
            <person name="Lluch J."/>
            <person name="Castinel A."/>
            <person name="Donnadieu C."/>
            <person name="Desvignes T."/>
            <person name="Floi Bucao C."/>
            <person name="Jouanno E."/>
            <person name="Wen M."/>
            <person name="Mejri S."/>
            <person name="Dirks R."/>
            <person name="Jansen H."/>
            <person name="Henkel C."/>
            <person name="Chen W.J."/>
            <person name="Zahm M."/>
            <person name="Cabau C."/>
            <person name="Klopp C."/>
            <person name="Thompson A.W."/>
            <person name="Robinson-Rechavi M."/>
            <person name="Braasch I."/>
            <person name="Lecointre G."/>
            <person name="Bobe J."/>
            <person name="Postlethwait J.H."/>
            <person name="Berthelot C."/>
            <person name="Roest Crollius H."/>
            <person name="Guiguen Y."/>
        </authorList>
    </citation>
    <scope>NUCLEOTIDE SEQUENCE</scope>
    <source>
        <strain evidence="1">WJC10195</strain>
    </source>
</reference>